<feature type="region of interest" description="Disordered" evidence="1">
    <location>
        <begin position="1"/>
        <end position="20"/>
    </location>
</feature>
<evidence type="ECO:0000313" key="3">
    <source>
        <dbReference type="Proteomes" id="UP000033649"/>
    </source>
</evidence>
<sequence length="125" mass="13874">MPEKSGPSESPAPSDLPRLGPRSINAYNRLARELAAFNYVLRHTKASGPVTASTLFTLNGLILSARRLFRRHPDMPVFFPVDIGQPMTLTDLNILVARLNAASLHFEERYAHLQGKLGRAVRRIG</sequence>
<dbReference type="RefSeq" id="WP_046105249.1">
    <property type="nucleotide sequence ID" value="NZ_JZEY01000061.1"/>
</dbReference>
<accession>A0A0F5FEE3</accession>
<comment type="caution">
    <text evidence="2">The sequence shown here is derived from an EMBL/GenBank/DDBJ whole genome shotgun (WGS) entry which is preliminary data.</text>
</comment>
<reference evidence="2 3" key="1">
    <citation type="submission" date="2015-03" db="EMBL/GenBank/DDBJ databases">
        <authorList>
            <person name="Hassan Y."/>
            <person name="Lepp D."/>
            <person name="Li X.-Z."/>
            <person name="Zhou T."/>
        </authorList>
    </citation>
    <scope>NUCLEOTIDE SEQUENCE [LARGE SCALE GENOMIC DNA]</scope>
    <source>
        <strain evidence="2 3">IPL18</strain>
    </source>
</reference>
<evidence type="ECO:0000313" key="2">
    <source>
        <dbReference type="EMBL" id="KKB07221.1"/>
    </source>
</evidence>
<dbReference type="Proteomes" id="UP000033649">
    <property type="component" value="Unassembled WGS sequence"/>
</dbReference>
<organism evidence="2 3">
    <name type="scientific">Devosia chinhatensis</name>
    <dbReference type="NCBI Taxonomy" id="429727"/>
    <lineage>
        <taxon>Bacteria</taxon>
        <taxon>Pseudomonadati</taxon>
        <taxon>Pseudomonadota</taxon>
        <taxon>Alphaproteobacteria</taxon>
        <taxon>Hyphomicrobiales</taxon>
        <taxon>Devosiaceae</taxon>
        <taxon>Devosia</taxon>
    </lineage>
</organism>
<protein>
    <submittedName>
        <fullName evidence="2">Uncharacterized protein</fullName>
    </submittedName>
</protein>
<proteinExistence type="predicted"/>
<gene>
    <name evidence="2" type="ORF">VE26_10375</name>
</gene>
<dbReference type="AlphaFoldDB" id="A0A0F5FEE3"/>
<name>A0A0F5FEE3_9HYPH</name>
<dbReference type="PATRIC" id="fig|429727.3.peg.2137"/>
<evidence type="ECO:0000256" key="1">
    <source>
        <dbReference type="SAM" id="MobiDB-lite"/>
    </source>
</evidence>
<keyword evidence="3" id="KW-1185">Reference proteome</keyword>
<dbReference type="EMBL" id="JZEY01000061">
    <property type="protein sequence ID" value="KKB07221.1"/>
    <property type="molecule type" value="Genomic_DNA"/>
</dbReference>
<dbReference type="OrthoDB" id="7950416at2"/>